<dbReference type="HOGENOM" id="CLU_145430_0_0_9"/>
<dbReference type="Pfam" id="PF07883">
    <property type="entry name" value="Cupin_2"/>
    <property type="match status" value="1"/>
</dbReference>
<dbReference type="InterPro" id="IPR011051">
    <property type="entry name" value="RmlC_Cupin_sf"/>
</dbReference>
<name>F8F748_PAEMK</name>
<dbReference type="PATRIC" id="fig|1036673.3.peg.6108"/>
<reference evidence="4" key="1">
    <citation type="submission" date="2011-06" db="EMBL/GenBank/DDBJ databases">
        <title>Complete genome sequence of Paenibacillus mucilaginosus KNP414.</title>
        <authorList>
            <person name="Wang J."/>
            <person name="Hu S."/>
            <person name="Hu X."/>
            <person name="Zhang B."/>
            <person name="Dong D."/>
            <person name="Zhang S."/>
            <person name="Zhao K."/>
            <person name="Wu D."/>
        </authorList>
    </citation>
    <scope>NUCLEOTIDE SEQUENCE [LARGE SCALE GENOMIC DNA]</scope>
    <source>
        <strain evidence="4">KNP414</strain>
    </source>
</reference>
<evidence type="ECO:0000256" key="1">
    <source>
        <dbReference type="ARBA" id="ARBA00022723"/>
    </source>
</evidence>
<evidence type="ECO:0000313" key="3">
    <source>
        <dbReference type="EMBL" id="AEI45073.1"/>
    </source>
</evidence>
<dbReference type="Gene3D" id="2.60.120.10">
    <property type="entry name" value="Jelly Rolls"/>
    <property type="match status" value="1"/>
</dbReference>
<dbReference type="SUPFAM" id="SSF51182">
    <property type="entry name" value="RmlC-like cupins"/>
    <property type="match status" value="1"/>
</dbReference>
<accession>F8F748</accession>
<evidence type="ECO:0000313" key="4">
    <source>
        <dbReference type="Proteomes" id="UP000006620"/>
    </source>
</evidence>
<dbReference type="PANTHER" id="PTHR35848">
    <property type="entry name" value="OXALATE-BINDING PROTEIN"/>
    <property type="match status" value="1"/>
</dbReference>
<organism evidence="3 4">
    <name type="scientific">Paenibacillus mucilaginosus (strain KNP414)</name>
    <dbReference type="NCBI Taxonomy" id="1036673"/>
    <lineage>
        <taxon>Bacteria</taxon>
        <taxon>Bacillati</taxon>
        <taxon>Bacillota</taxon>
        <taxon>Bacilli</taxon>
        <taxon>Bacillales</taxon>
        <taxon>Paenibacillaceae</taxon>
        <taxon>Paenibacillus</taxon>
    </lineage>
</organism>
<gene>
    <name evidence="3" type="ordered locus">KNP414_06552</name>
</gene>
<dbReference type="InterPro" id="IPR051610">
    <property type="entry name" value="GPI/OXD"/>
</dbReference>
<sequence length="112" mass="12611">MKIGKSNAEHYVWGGTCDGWHLVKQPELSVIHERMPPGTEEVRHYHGQARQFFFVLSGCAELEVDGTVHLLHPQEGCEVAPLVPHQMKNTSGEPVEFLVISHPQTRGDRFEA</sequence>
<dbReference type="AlphaFoldDB" id="F8F748"/>
<dbReference type="Proteomes" id="UP000006620">
    <property type="component" value="Chromosome"/>
</dbReference>
<dbReference type="EMBL" id="CP002869">
    <property type="protein sequence ID" value="AEI45073.1"/>
    <property type="molecule type" value="Genomic_DNA"/>
</dbReference>
<dbReference type="RefSeq" id="WP_013920217.1">
    <property type="nucleotide sequence ID" value="NC_015690.1"/>
</dbReference>
<reference evidence="3 4" key="2">
    <citation type="journal article" date="2013" name="Genome Announc.">
        <title>Genome Sequence of Growth-Improving Paenibacillus mucilaginosus Strain KNP414.</title>
        <authorList>
            <person name="Lu J.J."/>
            <person name="Wang J.F."/>
            <person name="Hu X.F."/>
        </authorList>
    </citation>
    <scope>NUCLEOTIDE SEQUENCE [LARGE SCALE GENOMIC DNA]</scope>
    <source>
        <strain evidence="3 4">KNP414</strain>
    </source>
</reference>
<dbReference type="PANTHER" id="PTHR35848:SF9">
    <property type="entry name" value="SLL1358 PROTEIN"/>
    <property type="match status" value="1"/>
</dbReference>
<proteinExistence type="predicted"/>
<dbReference type="GO" id="GO:0046872">
    <property type="term" value="F:metal ion binding"/>
    <property type="evidence" value="ECO:0007669"/>
    <property type="project" value="UniProtKB-KW"/>
</dbReference>
<dbReference type="KEGG" id="pms:KNP414_06552"/>
<evidence type="ECO:0000259" key="2">
    <source>
        <dbReference type="Pfam" id="PF07883"/>
    </source>
</evidence>
<protein>
    <recommendedName>
        <fullName evidence="2">Cupin type-2 domain-containing protein</fullName>
    </recommendedName>
</protein>
<feature type="domain" description="Cupin type-2" evidence="2">
    <location>
        <begin position="32"/>
        <end position="100"/>
    </location>
</feature>
<dbReference type="InterPro" id="IPR014710">
    <property type="entry name" value="RmlC-like_jellyroll"/>
</dbReference>
<keyword evidence="1" id="KW-0479">Metal-binding</keyword>
<dbReference type="InterPro" id="IPR013096">
    <property type="entry name" value="Cupin_2"/>
</dbReference>